<dbReference type="EMBL" id="CAJHNJ030001005">
    <property type="protein sequence ID" value="CAG9138802.1"/>
    <property type="molecule type" value="Genomic_DNA"/>
</dbReference>
<organism evidence="1 2">
    <name type="scientific">Plutella xylostella</name>
    <name type="common">Diamondback moth</name>
    <name type="synonym">Plutella maculipennis</name>
    <dbReference type="NCBI Taxonomy" id="51655"/>
    <lineage>
        <taxon>Eukaryota</taxon>
        <taxon>Metazoa</taxon>
        <taxon>Ecdysozoa</taxon>
        <taxon>Arthropoda</taxon>
        <taxon>Hexapoda</taxon>
        <taxon>Insecta</taxon>
        <taxon>Pterygota</taxon>
        <taxon>Neoptera</taxon>
        <taxon>Endopterygota</taxon>
        <taxon>Lepidoptera</taxon>
        <taxon>Glossata</taxon>
        <taxon>Ditrysia</taxon>
        <taxon>Yponomeutoidea</taxon>
        <taxon>Plutellidae</taxon>
        <taxon>Plutella</taxon>
    </lineage>
</organism>
<keyword evidence="2" id="KW-1185">Reference proteome</keyword>
<name>A0A8S4GI61_PLUXY</name>
<evidence type="ECO:0000313" key="2">
    <source>
        <dbReference type="Proteomes" id="UP000653454"/>
    </source>
</evidence>
<proteinExistence type="predicted"/>
<reference evidence="1" key="1">
    <citation type="submission" date="2020-11" db="EMBL/GenBank/DDBJ databases">
        <authorList>
            <person name="Whiteford S."/>
        </authorList>
    </citation>
    <scope>NUCLEOTIDE SEQUENCE</scope>
</reference>
<feature type="non-terminal residue" evidence="1">
    <location>
        <position position="54"/>
    </location>
</feature>
<comment type="caution">
    <text evidence="1">The sequence shown here is derived from an EMBL/GenBank/DDBJ whole genome shotgun (WGS) entry which is preliminary data.</text>
</comment>
<dbReference type="AlphaFoldDB" id="A0A8S4GI61"/>
<feature type="non-terminal residue" evidence="1">
    <location>
        <position position="1"/>
    </location>
</feature>
<gene>
    <name evidence="1" type="ORF">PLXY2_LOCUS17055</name>
</gene>
<accession>A0A8S4GI61</accession>
<sequence>GSFRTININHREGRKRAWCSGNELAATDCAGFAGRWRDRGVRAGEGEDAGRGLR</sequence>
<evidence type="ECO:0000313" key="1">
    <source>
        <dbReference type="EMBL" id="CAG9138802.1"/>
    </source>
</evidence>
<protein>
    <submittedName>
        <fullName evidence="1">(diamondback moth) hypothetical protein</fullName>
    </submittedName>
</protein>
<dbReference type="Proteomes" id="UP000653454">
    <property type="component" value="Unassembled WGS sequence"/>
</dbReference>